<dbReference type="InterPro" id="IPR036047">
    <property type="entry name" value="F-box-like_dom_sf"/>
</dbReference>
<dbReference type="CDD" id="cd09917">
    <property type="entry name" value="F-box_SF"/>
    <property type="match status" value="1"/>
</dbReference>
<feature type="domain" description="F-box" evidence="1">
    <location>
        <begin position="3"/>
        <end position="57"/>
    </location>
</feature>
<dbReference type="Proteomes" id="UP001176961">
    <property type="component" value="Unassembled WGS sequence"/>
</dbReference>
<dbReference type="EMBL" id="CATQJL010000001">
    <property type="protein sequence ID" value="CAJ0589680.1"/>
    <property type="molecule type" value="Genomic_DNA"/>
</dbReference>
<keyword evidence="3" id="KW-1185">Reference proteome</keyword>
<accession>A0AA36DMU2</accession>
<protein>
    <recommendedName>
        <fullName evidence="1">F-box domain-containing protein</fullName>
    </recommendedName>
</protein>
<proteinExistence type="predicted"/>
<organism evidence="2 3">
    <name type="scientific">Cylicocyclus nassatus</name>
    <name type="common">Nematode worm</name>
    <dbReference type="NCBI Taxonomy" id="53992"/>
    <lineage>
        <taxon>Eukaryota</taxon>
        <taxon>Metazoa</taxon>
        <taxon>Ecdysozoa</taxon>
        <taxon>Nematoda</taxon>
        <taxon>Chromadorea</taxon>
        <taxon>Rhabditida</taxon>
        <taxon>Rhabditina</taxon>
        <taxon>Rhabditomorpha</taxon>
        <taxon>Strongyloidea</taxon>
        <taxon>Strongylidae</taxon>
        <taxon>Cylicocyclus</taxon>
    </lineage>
</organism>
<evidence type="ECO:0000313" key="2">
    <source>
        <dbReference type="EMBL" id="CAJ0589680.1"/>
    </source>
</evidence>
<gene>
    <name evidence="2" type="ORF">CYNAS_LOCUS1663</name>
</gene>
<evidence type="ECO:0000259" key="1">
    <source>
        <dbReference type="PROSITE" id="PS50181"/>
    </source>
</evidence>
<reference evidence="2" key="1">
    <citation type="submission" date="2023-07" db="EMBL/GenBank/DDBJ databases">
        <authorList>
            <consortium name="CYATHOMIX"/>
        </authorList>
    </citation>
    <scope>NUCLEOTIDE SEQUENCE</scope>
    <source>
        <strain evidence="2">N/A</strain>
    </source>
</reference>
<dbReference type="InterPro" id="IPR001810">
    <property type="entry name" value="F-box_dom"/>
</dbReference>
<dbReference type="PROSITE" id="PS50181">
    <property type="entry name" value="FBOX"/>
    <property type="match status" value="1"/>
</dbReference>
<evidence type="ECO:0000313" key="3">
    <source>
        <dbReference type="Proteomes" id="UP001176961"/>
    </source>
</evidence>
<sequence length="411" mass="46869">MSKQDGLPIPNEILLILMRNLDAPDVRSLGNTCKRLRQLLLSNKSKLSCPQLSWKEAHLSFGRRIVLLRVDAKHEYKRRRIRGSDISAQWEFTEESFTEDFVDLFLMLSPETLILKCKDLDVNITSVIKRCVGKLSGKTLALEMDKCSLPDDDFASFLRYLSPFSLHLSGHFDRSLLSDQILPLSSLYSLYIGTNRADVEARTRISGITVRKIVNNWFQNYPSQLDSKNPAPCCVDYEKHDFLIVLPDCDLDYNEFFAFLRELIAVPHHTRESITIYRLPKTLIHAIARNLPTFDDLGPNSWVGQGLCSHDDIKWSCALLCDCGELHADYNMGADLPTDPLRMCDTVRLVLGVTVHKPGEAALLIPKETLLHVQITLAAGFSMVEAEIPKRRIVDIMKRRRVLYCRRQPSL</sequence>
<dbReference type="AlphaFoldDB" id="A0AA36DMU2"/>
<name>A0AA36DMU2_CYLNA</name>
<dbReference type="SUPFAM" id="SSF81383">
    <property type="entry name" value="F-box domain"/>
    <property type="match status" value="1"/>
</dbReference>
<comment type="caution">
    <text evidence="2">The sequence shown here is derived from an EMBL/GenBank/DDBJ whole genome shotgun (WGS) entry which is preliminary data.</text>
</comment>
<dbReference type="Pfam" id="PF00646">
    <property type="entry name" value="F-box"/>
    <property type="match status" value="1"/>
</dbReference>